<keyword evidence="4 5" id="KW-0413">Isomerase</keyword>
<dbReference type="InterPro" id="IPR051370">
    <property type="entry name" value="PPIase_Pin1"/>
</dbReference>
<evidence type="ECO:0000259" key="8">
    <source>
        <dbReference type="PROSITE" id="PS50198"/>
    </source>
</evidence>
<dbReference type="InterPro" id="IPR001202">
    <property type="entry name" value="WW_dom"/>
</dbReference>
<dbReference type="KEGG" id="dan:6498736"/>
<dbReference type="PROSITE" id="PS50198">
    <property type="entry name" value="PPIC_PPIASE_2"/>
    <property type="match status" value="1"/>
</dbReference>
<keyword evidence="3 5" id="KW-0697">Rotamase</keyword>
<evidence type="ECO:0000256" key="5">
    <source>
        <dbReference type="PROSITE-ProRule" id="PRU00278"/>
    </source>
</evidence>
<feature type="region of interest" description="Disordered" evidence="6">
    <location>
        <begin position="356"/>
        <end position="377"/>
    </location>
</feature>
<name>B3N171_DROAN</name>
<feature type="compositionally biased region" description="Low complexity" evidence="6">
    <location>
        <begin position="10"/>
        <end position="23"/>
    </location>
</feature>
<dbReference type="InterPro" id="IPR046357">
    <property type="entry name" value="PPIase_dom_sf"/>
</dbReference>
<dbReference type="GO" id="GO:0060255">
    <property type="term" value="P:regulation of macromolecule metabolic process"/>
    <property type="evidence" value="ECO:0007669"/>
    <property type="project" value="UniProtKB-ARBA"/>
</dbReference>
<evidence type="ECO:0000313" key="10">
    <source>
        <dbReference type="Proteomes" id="UP000007801"/>
    </source>
</evidence>
<dbReference type="GeneID" id="6498736"/>
<feature type="compositionally biased region" description="Basic and acidic residues" evidence="6">
    <location>
        <begin position="367"/>
        <end position="376"/>
    </location>
</feature>
<dbReference type="Proteomes" id="UP000007801">
    <property type="component" value="Unassembled WGS sequence"/>
</dbReference>
<dbReference type="Pfam" id="PF00639">
    <property type="entry name" value="Rotamase"/>
    <property type="match status" value="1"/>
</dbReference>
<organism evidence="9 10">
    <name type="scientific">Drosophila ananassae</name>
    <name type="common">Fruit fly</name>
    <dbReference type="NCBI Taxonomy" id="7217"/>
    <lineage>
        <taxon>Eukaryota</taxon>
        <taxon>Metazoa</taxon>
        <taxon>Ecdysozoa</taxon>
        <taxon>Arthropoda</taxon>
        <taxon>Hexapoda</taxon>
        <taxon>Insecta</taxon>
        <taxon>Pterygota</taxon>
        <taxon>Neoptera</taxon>
        <taxon>Endopterygota</taxon>
        <taxon>Diptera</taxon>
        <taxon>Brachycera</taxon>
        <taxon>Muscomorpha</taxon>
        <taxon>Ephydroidea</taxon>
        <taxon>Drosophilidae</taxon>
        <taxon>Drosophila</taxon>
        <taxon>Sophophora</taxon>
    </lineage>
</organism>
<dbReference type="SMR" id="B3N171"/>
<dbReference type="EMBL" id="CH902650">
    <property type="protein sequence ID" value="EDV30106.2"/>
    <property type="molecule type" value="Genomic_DNA"/>
</dbReference>
<accession>B3N171</accession>
<dbReference type="InterPro" id="IPR000297">
    <property type="entry name" value="PPIase_PpiC"/>
</dbReference>
<dbReference type="SUPFAM" id="SSF51045">
    <property type="entry name" value="WW domain"/>
    <property type="match status" value="1"/>
</dbReference>
<dbReference type="InParanoid" id="B3N171"/>
<dbReference type="Gene3D" id="2.20.70.10">
    <property type="match status" value="1"/>
</dbReference>
<dbReference type="EC" id="5.2.1.8" evidence="2"/>
<dbReference type="SMART" id="SM00456">
    <property type="entry name" value="WW"/>
    <property type="match status" value="1"/>
</dbReference>
<dbReference type="PROSITE" id="PS50020">
    <property type="entry name" value="WW_DOMAIN_2"/>
    <property type="match status" value="1"/>
</dbReference>
<gene>
    <name evidence="9" type="primary">Dana\GF15934</name>
    <name evidence="9" type="synonym">dana_GLEANR_17025</name>
    <name evidence="9" type="ORF">GF15934</name>
</gene>
<proteinExistence type="predicted"/>
<dbReference type="AlphaFoldDB" id="B3N171"/>
<feature type="region of interest" description="Disordered" evidence="6">
    <location>
        <begin position="281"/>
        <end position="302"/>
    </location>
</feature>
<evidence type="ECO:0000256" key="3">
    <source>
        <dbReference type="ARBA" id="ARBA00023110"/>
    </source>
</evidence>
<dbReference type="HOGENOM" id="CLU_710316_0_0_1"/>
<dbReference type="InterPro" id="IPR036020">
    <property type="entry name" value="WW_dom_sf"/>
</dbReference>
<evidence type="ECO:0000256" key="2">
    <source>
        <dbReference type="ARBA" id="ARBA00013194"/>
    </source>
</evidence>
<dbReference type="InterPro" id="IPR023058">
    <property type="entry name" value="PPIase_PpiC_CS"/>
</dbReference>
<evidence type="ECO:0000256" key="6">
    <source>
        <dbReference type="SAM" id="MobiDB-lite"/>
    </source>
</evidence>
<dbReference type="SUPFAM" id="SSF54534">
    <property type="entry name" value="FKBP-like"/>
    <property type="match status" value="1"/>
</dbReference>
<feature type="compositionally biased region" description="Acidic residues" evidence="6">
    <location>
        <begin position="57"/>
        <end position="70"/>
    </location>
</feature>
<dbReference type="PANTHER" id="PTHR10657:SF4">
    <property type="entry name" value="PEPTIDYL-PROLYL CIS-TRANS ISOMERASE-RELATED"/>
    <property type="match status" value="1"/>
</dbReference>
<feature type="domain" description="PpiC" evidence="8">
    <location>
        <begin position="141"/>
        <end position="252"/>
    </location>
</feature>
<dbReference type="PROSITE" id="PS01096">
    <property type="entry name" value="PPIC_PPIASE_1"/>
    <property type="match status" value="1"/>
</dbReference>
<comment type="catalytic activity">
    <reaction evidence="1">
        <text>[protein]-peptidylproline (omega=180) = [protein]-peptidylproline (omega=0)</text>
        <dbReference type="Rhea" id="RHEA:16237"/>
        <dbReference type="Rhea" id="RHEA-COMP:10747"/>
        <dbReference type="Rhea" id="RHEA-COMP:10748"/>
        <dbReference type="ChEBI" id="CHEBI:83833"/>
        <dbReference type="ChEBI" id="CHEBI:83834"/>
        <dbReference type="EC" id="5.2.1.8"/>
    </reaction>
</comment>
<dbReference type="PANTHER" id="PTHR10657">
    <property type="entry name" value="PEPTIDYL-PROLYL CIS-TRANS ISOMERASE"/>
    <property type="match status" value="1"/>
</dbReference>
<evidence type="ECO:0000313" key="9">
    <source>
        <dbReference type="EMBL" id="EDV30106.2"/>
    </source>
</evidence>
<feature type="region of interest" description="Disordered" evidence="6">
    <location>
        <begin position="1"/>
        <end position="40"/>
    </location>
</feature>
<feature type="domain" description="WW" evidence="7">
    <location>
        <begin position="94"/>
        <end position="128"/>
    </location>
</feature>
<dbReference type="GO" id="GO:0080090">
    <property type="term" value="P:regulation of primary metabolic process"/>
    <property type="evidence" value="ECO:0007669"/>
    <property type="project" value="UniProtKB-ARBA"/>
</dbReference>
<dbReference type="Pfam" id="PF00397">
    <property type="entry name" value="WW"/>
    <property type="match status" value="1"/>
</dbReference>
<feature type="compositionally biased region" description="Basic and acidic residues" evidence="6">
    <location>
        <begin position="292"/>
        <end position="301"/>
    </location>
</feature>
<evidence type="ECO:0000256" key="1">
    <source>
        <dbReference type="ARBA" id="ARBA00000971"/>
    </source>
</evidence>
<evidence type="ECO:0000259" key="7">
    <source>
        <dbReference type="PROSITE" id="PS50020"/>
    </source>
</evidence>
<feature type="region of interest" description="Disordered" evidence="6">
    <location>
        <begin position="56"/>
        <end position="78"/>
    </location>
</feature>
<keyword evidence="10" id="KW-1185">Reference proteome</keyword>
<dbReference type="Gene3D" id="3.10.50.40">
    <property type="match status" value="1"/>
</dbReference>
<dbReference type="CDD" id="cd00201">
    <property type="entry name" value="WW"/>
    <property type="match status" value="1"/>
</dbReference>
<reference evidence="9 10" key="1">
    <citation type="journal article" date="2007" name="Nature">
        <title>Evolution of genes and genomes on the Drosophila phylogeny.</title>
        <authorList>
            <consortium name="Drosophila 12 Genomes Consortium"/>
            <person name="Clark A.G."/>
            <person name="Eisen M.B."/>
            <person name="Smith D.R."/>
            <person name="Bergman C.M."/>
            <person name="Oliver B."/>
            <person name="Markow T.A."/>
            <person name="Kaufman T.C."/>
            <person name="Kellis M."/>
            <person name="Gelbart W."/>
            <person name="Iyer V.N."/>
            <person name="Pollard D.A."/>
            <person name="Sackton T.B."/>
            <person name="Larracuente A.M."/>
            <person name="Singh N.D."/>
            <person name="Abad J.P."/>
            <person name="Abt D.N."/>
            <person name="Adryan B."/>
            <person name="Aguade M."/>
            <person name="Akashi H."/>
            <person name="Anderson W.W."/>
            <person name="Aquadro C.F."/>
            <person name="Ardell D.H."/>
            <person name="Arguello R."/>
            <person name="Artieri C.G."/>
            <person name="Barbash D.A."/>
            <person name="Barker D."/>
            <person name="Barsanti P."/>
            <person name="Batterham P."/>
            <person name="Batzoglou S."/>
            <person name="Begun D."/>
            <person name="Bhutkar A."/>
            <person name="Blanco E."/>
            <person name="Bosak S.A."/>
            <person name="Bradley R.K."/>
            <person name="Brand A.D."/>
            <person name="Brent M.R."/>
            <person name="Brooks A.N."/>
            <person name="Brown R.H."/>
            <person name="Butlin R.K."/>
            <person name="Caggese C."/>
            <person name="Calvi B.R."/>
            <person name="Bernardo de Carvalho A."/>
            <person name="Caspi A."/>
            <person name="Castrezana S."/>
            <person name="Celniker S.E."/>
            <person name="Chang J.L."/>
            <person name="Chapple C."/>
            <person name="Chatterji S."/>
            <person name="Chinwalla A."/>
            <person name="Civetta A."/>
            <person name="Clifton S.W."/>
            <person name="Comeron J.M."/>
            <person name="Costello J.C."/>
            <person name="Coyne J.A."/>
            <person name="Daub J."/>
            <person name="David R.G."/>
            <person name="Delcher A.L."/>
            <person name="Delehaunty K."/>
            <person name="Do C.B."/>
            <person name="Ebling H."/>
            <person name="Edwards K."/>
            <person name="Eickbush T."/>
            <person name="Evans J.D."/>
            <person name="Filipski A."/>
            <person name="Findeiss S."/>
            <person name="Freyhult E."/>
            <person name="Fulton L."/>
            <person name="Fulton R."/>
            <person name="Garcia A.C."/>
            <person name="Gardiner A."/>
            <person name="Garfield D.A."/>
            <person name="Garvin B.E."/>
            <person name="Gibson G."/>
            <person name="Gilbert D."/>
            <person name="Gnerre S."/>
            <person name="Godfrey J."/>
            <person name="Good R."/>
            <person name="Gotea V."/>
            <person name="Gravely B."/>
            <person name="Greenberg A.J."/>
            <person name="Griffiths-Jones S."/>
            <person name="Gross S."/>
            <person name="Guigo R."/>
            <person name="Gustafson E.A."/>
            <person name="Haerty W."/>
            <person name="Hahn M.W."/>
            <person name="Halligan D.L."/>
            <person name="Halpern A.L."/>
            <person name="Halter G.M."/>
            <person name="Han M.V."/>
            <person name="Heger A."/>
            <person name="Hillier L."/>
            <person name="Hinrichs A.S."/>
            <person name="Holmes I."/>
            <person name="Hoskins R.A."/>
            <person name="Hubisz M.J."/>
            <person name="Hultmark D."/>
            <person name="Huntley M.A."/>
            <person name="Jaffe D.B."/>
            <person name="Jagadeeshan S."/>
            <person name="Jeck W.R."/>
            <person name="Johnson J."/>
            <person name="Jones C.D."/>
            <person name="Jordan W.C."/>
            <person name="Karpen G.H."/>
            <person name="Kataoka E."/>
            <person name="Keightley P.D."/>
            <person name="Kheradpour P."/>
            <person name="Kirkness E.F."/>
            <person name="Koerich L.B."/>
            <person name="Kristiansen K."/>
            <person name="Kudrna D."/>
            <person name="Kulathinal R.J."/>
            <person name="Kumar S."/>
            <person name="Kwok R."/>
            <person name="Lander E."/>
            <person name="Langley C.H."/>
            <person name="Lapoint R."/>
            <person name="Lazzaro B.P."/>
            <person name="Lee S.J."/>
            <person name="Levesque L."/>
            <person name="Li R."/>
            <person name="Lin C.F."/>
            <person name="Lin M.F."/>
            <person name="Lindblad-Toh K."/>
            <person name="Llopart A."/>
            <person name="Long M."/>
            <person name="Low L."/>
            <person name="Lozovsky E."/>
            <person name="Lu J."/>
            <person name="Luo M."/>
            <person name="Machado C.A."/>
            <person name="Makalowski W."/>
            <person name="Marzo M."/>
            <person name="Matsuda M."/>
            <person name="Matzkin L."/>
            <person name="McAllister B."/>
            <person name="McBride C.S."/>
            <person name="McKernan B."/>
            <person name="McKernan K."/>
            <person name="Mendez-Lago M."/>
            <person name="Minx P."/>
            <person name="Mollenhauer M.U."/>
            <person name="Montooth K."/>
            <person name="Mount S.M."/>
            <person name="Mu X."/>
            <person name="Myers E."/>
            <person name="Negre B."/>
            <person name="Newfeld S."/>
            <person name="Nielsen R."/>
            <person name="Noor M.A."/>
            <person name="O'Grady P."/>
            <person name="Pachter L."/>
            <person name="Papaceit M."/>
            <person name="Parisi M.J."/>
            <person name="Parisi M."/>
            <person name="Parts L."/>
            <person name="Pedersen J.S."/>
            <person name="Pesole G."/>
            <person name="Phillippy A.M."/>
            <person name="Ponting C.P."/>
            <person name="Pop M."/>
            <person name="Porcelli D."/>
            <person name="Powell J.R."/>
            <person name="Prohaska S."/>
            <person name="Pruitt K."/>
            <person name="Puig M."/>
            <person name="Quesneville H."/>
            <person name="Ram K.R."/>
            <person name="Rand D."/>
            <person name="Rasmussen M.D."/>
            <person name="Reed L.K."/>
            <person name="Reenan R."/>
            <person name="Reily A."/>
            <person name="Remington K.A."/>
            <person name="Rieger T.T."/>
            <person name="Ritchie M.G."/>
            <person name="Robin C."/>
            <person name="Rogers Y.H."/>
            <person name="Rohde C."/>
            <person name="Rozas J."/>
            <person name="Rubenfield M.J."/>
            <person name="Ruiz A."/>
            <person name="Russo S."/>
            <person name="Salzberg S.L."/>
            <person name="Sanchez-Gracia A."/>
            <person name="Saranga D.J."/>
            <person name="Sato H."/>
            <person name="Schaeffer S.W."/>
            <person name="Schatz M.C."/>
            <person name="Schlenke T."/>
            <person name="Schwartz R."/>
            <person name="Segarra C."/>
            <person name="Singh R.S."/>
            <person name="Sirot L."/>
            <person name="Sirota M."/>
            <person name="Sisneros N.B."/>
            <person name="Smith C.D."/>
            <person name="Smith T.F."/>
            <person name="Spieth J."/>
            <person name="Stage D.E."/>
            <person name="Stark A."/>
            <person name="Stephan W."/>
            <person name="Strausberg R.L."/>
            <person name="Strempel S."/>
            <person name="Sturgill D."/>
            <person name="Sutton G."/>
            <person name="Sutton G.G."/>
            <person name="Tao W."/>
            <person name="Teichmann S."/>
            <person name="Tobari Y.N."/>
            <person name="Tomimura Y."/>
            <person name="Tsolas J.M."/>
            <person name="Valente V.L."/>
            <person name="Venter E."/>
            <person name="Venter J.C."/>
            <person name="Vicario S."/>
            <person name="Vieira F.G."/>
            <person name="Vilella A.J."/>
            <person name="Villasante A."/>
            <person name="Walenz B."/>
            <person name="Wang J."/>
            <person name="Wasserman M."/>
            <person name="Watts T."/>
            <person name="Wilson D."/>
            <person name="Wilson R.K."/>
            <person name="Wing R.A."/>
            <person name="Wolfner M.F."/>
            <person name="Wong A."/>
            <person name="Wong G.K."/>
            <person name="Wu C.I."/>
            <person name="Wu G."/>
            <person name="Yamamoto D."/>
            <person name="Yang H.P."/>
            <person name="Yang S.P."/>
            <person name="Yorke J.A."/>
            <person name="Yoshida K."/>
            <person name="Zdobnov E."/>
            <person name="Zhang P."/>
            <person name="Zhang Y."/>
            <person name="Zimin A.V."/>
            <person name="Baldwin J."/>
            <person name="Abdouelleil A."/>
            <person name="Abdulkadir J."/>
            <person name="Abebe A."/>
            <person name="Abera B."/>
            <person name="Abreu J."/>
            <person name="Acer S.C."/>
            <person name="Aftuck L."/>
            <person name="Alexander A."/>
            <person name="An P."/>
            <person name="Anderson E."/>
            <person name="Anderson S."/>
            <person name="Arachi H."/>
            <person name="Azer M."/>
            <person name="Bachantsang P."/>
            <person name="Barry A."/>
            <person name="Bayul T."/>
            <person name="Berlin A."/>
            <person name="Bessette D."/>
            <person name="Bloom T."/>
            <person name="Blye J."/>
            <person name="Boguslavskiy L."/>
            <person name="Bonnet C."/>
            <person name="Boukhgalter B."/>
            <person name="Bourzgui I."/>
            <person name="Brown A."/>
            <person name="Cahill P."/>
            <person name="Channer S."/>
            <person name="Cheshatsang Y."/>
            <person name="Chuda L."/>
            <person name="Citroen M."/>
            <person name="Collymore A."/>
            <person name="Cooke P."/>
            <person name="Costello M."/>
            <person name="D'Aco K."/>
            <person name="Daza R."/>
            <person name="De Haan G."/>
            <person name="DeGray S."/>
            <person name="DeMaso C."/>
            <person name="Dhargay N."/>
            <person name="Dooley K."/>
            <person name="Dooley E."/>
            <person name="Doricent M."/>
            <person name="Dorje P."/>
            <person name="Dorjee K."/>
            <person name="Dupes A."/>
            <person name="Elong R."/>
            <person name="Falk J."/>
            <person name="Farina A."/>
            <person name="Faro S."/>
            <person name="Ferguson D."/>
            <person name="Fisher S."/>
            <person name="Foley C.D."/>
            <person name="Franke A."/>
            <person name="Friedrich D."/>
            <person name="Gadbois L."/>
            <person name="Gearin G."/>
            <person name="Gearin C.R."/>
            <person name="Giannoukos G."/>
            <person name="Goode T."/>
            <person name="Graham J."/>
            <person name="Grandbois E."/>
            <person name="Grewal S."/>
            <person name="Gyaltsen K."/>
            <person name="Hafez N."/>
            <person name="Hagos B."/>
            <person name="Hall J."/>
            <person name="Henson C."/>
            <person name="Hollinger A."/>
            <person name="Honan T."/>
            <person name="Huard M.D."/>
            <person name="Hughes L."/>
            <person name="Hurhula B."/>
            <person name="Husby M.E."/>
            <person name="Kamat A."/>
            <person name="Kanga B."/>
            <person name="Kashin S."/>
            <person name="Khazanovich D."/>
            <person name="Kisner P."/>
            <person name="Lance K."/>
            <person name="Lara M."/>
            <person name="Lee W."/>
            <person name="Lennon N."/>
            <person name="Letendre F."/>
            <person name="LeVine R."/>
            <person name="Lipovsky A."/>
            <person name="Liu X."/>
            <person name="Liu J."/>
            <person name="Liu S."/>
            <person name="Lokyitsang T."/>
            <person name="Lokyitsang Y."/>
            <person name="Lubonja R."/>
            <person name="Lui A."/>
            <person name="MacDonald P."/>
            <person name="Magnisalis V."/>
            <person name="Maru K."/>
            <person name="Matthews C."/>
            <person name="McCusker W."/>
            <person name="McDonough S."/>
            <person name="Mehta T."/>
            <person name="Meldrim J."/>
            <person name="Meneus L."/>
            <person name="Mihai O."/>
            <person name="Mihalev A."/>
            <person name="Mihova T."/>
            <person name="Mittelman R."/>
            <person name="Mlenga V."/>
            <person name="Montmayeur A."/>
            <person name="Mulrain L."/>
            <person name="Navidi A."/>
            <person name="Naylor J."/>
            <person name="Negash T."/>
            <person name="Nguyen T."/>
            <person name="Nguyen N."/>
            <person name="Nicol R."/>
            <person name="Norbu C."/>
            <person name="Norbu N."/>
            <person name="Novod N."/>
            <person name="O'Neill B."/>
            <person name="Osman S."/>
            <person name="Markiewicz E."/>
            <person name="Oyono O.L."/>
            <person name="Patti C."/>
            <person name="Phunkhang P."/>
            <person name="Pierre F."/>
            <person name="Priest M."/>
            <person name="Raghuraman S."/>
            <person name="Rege F."/>
            <person name="Reyes R."/>
            <person name="Rise C."/>
            <person name="Rogov P."/>
            <person name="Ross K."/>
            <person name="Ryan E."/>
            <person name="Settipalli S."/>
            <person name="Shea T."/>
            <person name="Sherpa N."/>
            <person name="Shi L."/>
            <person name="Shih D."/>
            <person name="Sparrow T."/>
            <person name="Spaulding J."/>
            <person name="Stalker J."/>
            <person name="Stange-Thomann N."/>
            <person name="Stavropoulos S."/>
            <person name="Stone C."/>
            <person name="Strader C."/>
            <person name="Tesfaye S."/>
            <person name="Thomson T."/>
            <person name="Thoulutsang Y."/>
            <person name="Thoulutsang D."/>
            <person name="Topham K."/>
            <person name="Topping I."/>
            <person name="Tsamla T."/>
            <person name="Vassiliev H."/>
            <person name="Vo A."/>
            <person name="Wangchuk T."/>
            <person name="Wangdi T."/>
            <person name="Weiand M."/>
            <person name="Wilkinson J."/>
            <person name="Wilson A."/>
            <person name="Yadav S."/>
            <person name="Young G."/>
            <person name="Yu Q."/>
            <person name="Zembek L."/>
            <person name="Zhong D."/>
            <person name="Zimmer A."/>
            <person name="Zwirko Z."/>
            <person name="Jaffe D.B."/>
            <person name="Alvarez P."/>
            <person name="Brockman W."/>
            <person name="Butler J."/>
            <person name="Chin C."/>
            <person name="Gnerre S."/>
            <person name="Grabherr M."/>
            <person name="Kleber M."/>
            <person name="Mauceli E."/>
            <person name="MacCallum I."/>
        </authorList>
    </citation>
    <scope>NUCLEOTIDE SEQUENCE [LARGE SCALE GENOMIC DNA]</scope>
    <source>
        <strain evidence="10">Tucson 14024-0371.13</strain>
    </source>
</reference>
<protein>
    <recommendedName>
        <fullName evidence="2">peptidylprolyl isomerase</fullName>
        <ecNumber evidence="2">5.2.1.8</ecNumber>
    </recommendedName>
</protein>
<dbReference type="GO" id="GO:0003755">
    <property type="term" value="F:peptidyl-prolyl cis-trans isomerase activity"/>
    <property type="evidence" value="ECO:0007669"/>
    <property type="project" value="UniProtKB-KW"/>
</dbReference>
<dbReference type="STRING" id="7217.B3N171"/>
<sequence>MMRKMKPKSSESTLSEETSTSDTISEKTLESYEDSDIPHEDSVFSISASCCDLYGSDSDDSDDSNELLEEQPDRGFDRDFSRASKQIVNWKTHPQLPYGWEERVMPHTKETYFYDTKTGKVHYTLPRNDPLKCRNPKGAFNFRMRCRHILIKHEESETRISFWQKRVLRTKAEAFERITRVREMIRTGKMKFALAASVVSDCCTARKGGDMGSIRLGETLLDFEVAVARLEMYELSDIFETDSGYHIALRIPVHQNDPQAKYRRWNKRRLRHVLNHKQKKNKMGVKFSSKQPSKETCDDRISPPQDVLEIFSQDRWLPSDSSTFEDQRKEEMYARQQMLIRKNVIVDPDDKKYEGKQVRIVGPSSEQSDKDFDFKSPSRFWFGNLSPDDFHQW</sequence>
<dbReference type="FunCoup" id="B3N171">
    <property type="interactions" value="5"/>
</dbReference>
<feature type="compositionally biased region" description="Basic and acidic residues" evidence="6">
    <location>
        <begin position="24"/>
        <end position="40"/>
    </location>
</feature>
<dbReference type="GO" id="GO:0005829">
    <property type="term" value="C:cytosol"/>
    <property type="evidence" value="ECO:0007669"/>
    <property type="project" value="TreeGrafter"/>
</dbReference>
<evidence type="ECO:0000256" key="4">
    <source>
        <dbReference type="ARBA" id="ARBA00023235"/>
    </source>
</evidence>
<dbReference type="GO" id="GO:0005634">
    <property type="term" value="C:nucleus"/>
    <property type="evidence" value="ECO:0007669"/>
    <property type="project" value="TreeGrafter"/>
</dbReference>
<dbReference type="OrthoDB" id="2530521at2759"/>
<dbReference type="eggNOG" id="KOG3259">
    <property type="taxonomic scope" value="Eukaryota"/>
</dbReference>